<dbReference type="PANTHER" id="PTHR30273">
    <property type="entry name" value="PERIPLASMIC SIGNAL SENSOR AND SIGMA FACTOR ACTIVATOR FECR-RELATED"/>
    <property type="match status" value="1"/>
</dbReference>
<evidence type="ECO:0000313" key="5">
    <source>
        <dbReference type="Proteomes" id="UP000501802"/>
    </source>
</evidence>
<dbReference type="InterPro" id="IPR012373">
    <property type="entry name" value="Ferrdict_sens_TM"/>
</dbReference>
<keyword evidence="1" id="KW-0472">Membrane</keyword>
<dbReference type="GO" id="GO:0016989">
    <property type="term" value="F:sigma factor antagonist activity"/>
    <property type="evidence" value="ECO:0007669"/>
    <property type="project" value="TreeGrafter"/>
</dbReference>
<accession>A0A6G9AYY9</accession>
<dbReference type="InterPro" id="IPR006860">
    <property type="entry name" value="FecR"/>
</dbReference>
<organism evidence="4 5">
    <name type="scientific">Spirosoma aureum</name>
    <dbReference type="NCBI Taxonomy" id="2692134"/>
    <lineage>
        <taxon>Bacteria</taxon>
        <taxon>Pseudomonadati</taxon>
        <taxon>Bacteroidota</taxon>
        <taxon>Cytophagia</taxon>
        <taxon>Cytophagales</taxon>
        <taxon>Cytophagaceae</taxon>
        <taxon>Spirosoma</taxon>
    </lineage>
</organism>
<dbReference type="Proteomes" id="UP000501802">
    <property type="component" value="Chromosome"/>
</dbReference>
<dbReference type="Pfam" id="PF04773">
    <property type="entry name" value="FecR"/>
    <property type="match status" value="1"/>
</dbReference>
<gene>
    <name evidence="4" type="ORF">G8759_35165</name>
</gene>
<dbReference type="Pfam" id="PF16344">
    <property type="entry name" value="FecR_C"/>
    <property type="match status" value="1"/>
</dbReference>
<proteinExistence type="predicted"/>
<dbReference type="PIRSF" id="PIRSF018266">
    <property type="entry name" value="FecR"/>
    <property type="match status" value="1"/>
</dbReference>
<sequence>MKNYESYRVEDFIDDKDFEEWVRGRSSRETFWRSFLQHYPEKREAFHQAEQFIRAATVAPERISEAEIRKEVERFIVATGSSVPNQSPFLSGFRSETSLRLPYGFRWAAGIAALLLAVVGLGWYSIHTNSTPLITRKADGPNHSPDGSANQFVETFNHTKQLLRVVLSDSSEVLLSPKSRLRYPSQFVGNVRKVYLAGQGSFSVKRRKQPFMVYSGETVTKVLGTRFVVSAFDLDKKITVQVLSGKVSVYKANPERTSYNKEVNGLILNANQAAIFEKSDGNLTKTLVANPALVRKSDKEITFVYDDVALSAILRELETSYGIPIQFDEQSFEGCKITAALSSESLYEKLDLLCKAASATYEIIDGQIVLSRKSYR</sequence>
<evidence type="ECO:0000259" key="2">
    <source>
        <dbReference type="Pfam" id="PF04773"/>
    </source>
</evidence>
<reference evidence="4 5" key="1">
    <citation type="submission" date="2020-03" db="EMBL/GenBank/DDBJ databases">
        <authorList>
            <person name="Kim M.K."/>
        </authorList>
    </citation>
    <scope>NUCLEOTIDE SEQUENCE [LARGE SCALE GENOMIC DNA]</scope>
    <source>
        <strain evidence="4 5">BT328</strain>
    </source>
</reference>
<dbReference type="KEGG" id="spib:G8759_35165"/>
<feature type="transmembrane region" description="Helical" evidence="1">
    <location>
        <begin position="104"/>
        <end position="126"/>
    </location>
</feature>
<evidence type="ECO:0000259" key="3">
    <source>
        <dbReference type="Pfam" id="PF16344"/>
    </source>
</evidence>
<feature type="domain" description="Protein FecR C-terminal" evidence="3">
    <location>
        <begin position="303"/>
        <end position="369"/>
    </location>
</feature>
<protein>
    <submittedName>
        <fullName evidence="4">FecR family protein</fullName>
    </submittedName>
</protein>
<dbReference type="InterPro" id="IPR032508">
    <property type="entry name" value="FecR_C"/>
</dbReference>
<dbReference type="RefSeq" id="WP_167218434.1">
    <property type="nucleotide sequence ID" value="NZ_CP050063.1"/>
</dbReference>
<dbReference type="PANTHER" id="PTHR30273:SF2">
    <property type="entry name" value="PROTEIN FECR"/>
    <property type="match status" value="1"/>
</dbReference>
<dbReference type="AlphaFoldDB" id="A0A6G9AYY9"/>
<evidence type="ECO:0000313" key="4">
    <source>
        <dbReference type="EMBL" id="QIP17515.1"/>
    </source>
</evidence>
<name>A0A6G9AYY9_9BACT</name>
<keyword evidence="1" id="KW-1133">Transmembrane helix</keyword>
<keyword evidence="5" id="KW-1185">Reference proteome</keyword>
<keyword evidence="1" id="KW-0812">Transmembrane</keyword>
<dbReference type="Gene3D" id="2.60.120.1440">
    <property type="match status" value="1"/>
</dbReference>
<dbReference type="EMBL" id="CP050063">
    <property type="protein sequence ID" value="QIP17515.1"/>
    <property type="molecule type" value="Genomic_DNA"/>
</dbReference>
<evidence type="ECO:0000256" key="1">
    <source>
        <dbReference type="SAM" id="Phobius"/>
    </source>
</evidence>
<feature type="domain" description="FecR protein" evidence="2">
    <location>
        <begin position="160"/>
        <end position="247"/>
    </location>
</feature>
<dbReference type="Gene3D" id="3.55.50.30">
    <property type="match status" value="1"/>
</dbReference>